<keyword evidence="2" id="KW-0808">Transferase</keyword>
<feature type="transmembrane region" description="Helical" evidence="7">
    <location>
        <begin position="297"/>
        <end position="319"/>
    </location>
</feature>
<keyword evidence="3" id="KW-0547">Nucleotide-binding</keyword>
<evidence type="ECO:0000256" key="7">
    <source>
        <dbReference type="SAM" id="Phobius"/>
    </source>
</evidence>
<dbReference type="EMBL" id="CM004466">
    <property type="protein sequence ID" value="OCT99927.1"/>
    <property type="molecule type" value="Genomic_DNA"/>
</dbReference>
<evidence type="ECO:0000256" key="5">
    <source>
        <dbReference type="ARBA" id="ARBA00022840"/>
    </source>
</evidence>
<dbReference type="Gene3D" id="3.30.200.20">
    <property type="entry name" value="Phosphorylase Kinase, domain 1"/>
    <property type="match status" value="1"/>
</dbReference>
<keyword evidence="7" id="KW-1133">Transmembrane helix</keyword>
<protein>
    <recommendedName>
        <fullName evidence="8">Protein kinase domain-containing protein</fullName>
    </recommendedName>
</protein>
<dbReference type="AlphaFoldDB" id="A0A974DZT1"/>
<keyword evidence="7" id="KW-0472">Membrane</keyword>
<dbReference type="PROSITE" id="PS50011">
    <property type="entry name" value="PROTEIN_KINASE_DOM"/>
    <property type="match status" value="1"/>
</dbReference>
<feature type="domain" description="Protein kinase" evidence="8">
    <location>
        <begin position="133"/>
        <end position="324"/>
    </location>
</feature>
<keyword evidence="7" id="KW-0812">Transmembrane</keyword>
<reference evidence="10" key="1">
    <citation type="journal article" date="2016" name="Nature">
        <title>Genome evolution in the allotetraploid frog Xenopus laevis.</title>
        <authorList>
            <person name="Session A.M."/>
            <person name="Uno Y."/>
            <person name="Kwon T."/>
            <person name="Chapman J.A."/>
            <person name="Toyoda A."/>
            <person name="Takahashi S."/>
            <person name="Fukui A."/>
            <person name="Hikosaka A."/>
            <person name="Suzuki A."/>
            <person name="Kondo M."/>
            <person name="van Heeringen S.J."/>
            <person name="Quigley I."/>
            <person name="Heinz S."/>
            <person name="Ogino H."/>
            <person name="Ochi H."/>
            <person name="Hellsten U."/>
            <person name="Lyons J.B."/>
            <person name="Simakov O."/>
            <person name="Putnam N."/>
            <person name="Stites J."/>
            <person name="Kuroki Y."/>
            <person name="Tanaka T."/>
            <person name="Michiue T."/>
            <person name="Watanabe M."/>
            <person name="Bogdanovic O."/>
            <person name="Lister R."/>
            <person name="Georgiou G."/>
            <person name="Paranjpe S.S."/>
            <person name="van Kruijsbergen I."/>
            <person name="Shu S."/>
            <person name="Carlson J."/>
            <person name="Kinoshita T."/>
            <person name="Ohta Y."/>
            <person name="Mawaribuchi S."/>
            <person name="Jenkins J."/>
            <person name="Grimwood J."/>
            <person name="Schmutz J."/>
            <person name="Mitros T."/>
            <person name="Mozaffari S.V."/>
            <person name="Suzuki Y."/>
            <person name="Haramoto Y."/>
            <person name="Yamamoto T.S."/>
            <person name="Takagi C."/>
            <person name="Heald R."/>
            <person name="Miller K."/>
            <person name="Haudenschild C."/>
            <person name="Kitzman J."/>
            <person name="Nakayama T."/>
            <person name="Izutsu Y."/>
            <person name="Robert J."/>
            <person name="Fortriede J."/>
            <person name="Burns K."/>
            <person name="Lotay V."/>
            <person name="Karimi K."/>
            <person name="Yasuoka Y."/>
            <person name="Dichmann D.S."/>
            <person name="Flajnik M.F."/>
            <person name="Houston D.W."/>
            <person name="Shendure J."/>
            <person name="DuPasquier L."/>
            <person name="Vize P.D."/>
            <person name="Zorn A.M."/>
            <person name="Ito M."/>
            <person name="Marcotte E.M."/>
            <person name="Wallingford J.B."/>
            <person name="Ito Y."/>
            <person name="Asashima M."/>
            <person name="Ueno N."/>
            <person name="Matsuda Y."/>
            <person name="Veenstra G.J."/>
            <person name="Fujiyama A."/>
            <person name="Harland R.M."/>
            <person name="Taira M."/>
            <person name="Rokhsar D.S."/>
        </authorList>
    </citation>
    <scope>NUCLEOTIDE SEQUENCE [LARGE SCALE GENOMIC DNA]</scope>
    <source>
        <strain evidence="10">J</strain>
    </source>
</reference>
<gene>
    <name evidence="9" type="ORF">XELAEV_18005711mg</name>
</gene>
<dbReference type="Gene3D" id="1.10.150.130">
    <property type="match status" value="1"/>
</dbReference>
<evidence type="ECO:0000313" key="9">
    <source>
        <dbReference type="EMBL" id="OCT99927.1"/>
    </source>
</evidence>
<evidence type="ECO:0000256" key="1">
    <source>
        <dbReference type="ARBA" id="ARBA00022527"/>
    </source>
</evidence>
<keyword evidence="4" id="KW-0418">Kinase</keyword>
<dbReference type="Proteomes" id="UP000694892">
    <property type="component" value="Chromosome 1L"/>
</dbReference>
<dbReference type="InterPro" id="IPR011009">
    <property type="entry name" value="Kinase-like_dom_sf"/>
</dbReference>
<dbReference type="InterPro" id="IPR000719">
    <property type="entry name" value="Prot_kinase_dom"/>
</dbReference>
<dbReference type="PANTHER" id="PTHR24351">
    <property type="entry name" value="RIBOSOMAL PROTEIN S6 KINASE"/>
    <property type="match status" value="1"/>
</dbReference>
<dbReference type="Gene3D" id="1.10.510.10">
    <property type="entry name" value="Transferase(Phosphotransferase) domain 1"/>
    <property type="match status" value="1"/>
</dbReference>
<evidence type="ECO:0000256" key="3">
    <source>
        <dbReference type="ARBA" id="ARBA00022741"/>
    </source>
</evidence>
<organism evidence="9 10">
    <name type="scientific">Xenopus laevis</name>
    <name type="common">African clawed frog</name>
    <dbReference type="NCBI Taxonomy" id="8355"/>
    <lineage>
        <taxon>Eukaryota</taxon>
        <taxon>Metazoa</taxon>
        <taxon>Chordata</taxon>
        <taxon>Craniata</taxon>
        <taxon>Vertebrata</taxon>
        <taxon>Euteleostomi</taxon>
        <taxon>Amphibia</taxon>
        <taxon>Batrachia</taxon>
        <taxon>Anura</taxon>
        <taxon>Pipoidea</taxon>
        <taxon>Pipidae</taxon>
        <taxon>Xenopodinae</taxon>
        <taxon>Xenopus</taxon>
        <taxon>Xenopus</taxon>
    </lineage>
</organism>
<keyword evidence="6" id="KW-0238">DNA-binding</keyword>
<sequence>MVKSLTSATWSSYLKVWKDWLVVADNNRGIATLSYLSVHLELGYSGSTIEKSLAALSFLFQLFQWQDITKGFYIRKMLKGWKKGTKKHDKRRPVSFKILLEVTAHGQICPVLINEPHCADSPELPDPLAISNYKFHSELGEGTFGKASDNFPKGVFLATLRNKKQNLAIKVIKKTSKISCVKIKTESNVLRIAKENPYLCQGFASFQSQSYSFLIMEFASGGSLWDQIAKYQRLEMSRVLDLKPKNILLDQEGHVKISDFGLALETFGDRVTGYAGTLGYIAPEMMKNEEYDVAVDWWSFGIIIIKWPLISLHFMMVLIERRSS</sequence>
<name>A0A974DZT1_XENLA</name>
<dbReference type="Pfam" id="PF00069">
    <property type="entry name" value="Pkinase"/>
    <property type="match status" value="2"/>
</dbReference>
<dbReference type="InterPro" id="IPR010998">
    <property type="entry name" value="Integrase_recombinase_N"/>
</dbReference>
<keyword evidence="1" id="KW-0723">Serine/threonine-protein kinase</keyword>
<evidence type="ECO:0000256" key="6">
    <source>
        <dbReference type="ARBA" id="ARBA00023125"/>
    </source>
</evidence>
<evidence type="ECO:0000256" key="4">
    <source>
        <dbReference type="ARBA" id="ARBA00022777"/>
    </source>
</evidence>
<dbReference type="GO" id="GO:0003677">
    <property type="term" value="F:DNA binding"/>
    <property type="evidence" value="ECO:0007669"/>
    <property type="project" value="UniProtKB-KW"/>
</dbReference>
<evidence type="ECO:0000313" key="10">
    <source>
        <dbReference type="Proteomes" id="UP000694892"/>
    </source>
</evidence>
<accession>A0A974DZT1</accession>
<dbReference type="SUPFAM" id="SSF56112">
    <property type="entry name" value="Protein kinase-like (PK-like)"/>
    <property type="match status" value="1"/>
</dbReference>
<dbReference type="GO" id="GO:0004674">
    <property type="term" value="F:protein serine/threonine kinase activity"/>
    <property type="evidence" value="ECO:0007669"/>
    <property type="project" value="UniProtKB-KW"/>
</dbReference>
<evidence type="ECO:0000256" key="2">
    <source>
        <dbReference type="ARBA" id="ARBA00022679"/>
    </source>
</evidence>
<dbReference type="GO" id="GO:0005524">
    <property type="term" value="F:ATP binding"/>
    <property type="evidence" value="ECO:0007669"/>
    <property type="project" value="UniProtKB-KW"/>
</dbReference>
<evidence type="ECO:0000259" key="8">
    <source>
        <dbReference type="PROSITE" id="PS50011"/>
    </source>
</evidence>
<keyword evidence="5" id="KW-0067">ATP-binding</keyword>
<proteinExistence type="predicted"/>
<dbReference type="SMART" id="SM00220">
    <property type="entry name" value="S_TKc"/>
    <property type="match status" value="1"/>
</dbReference>